<reference evidence="1 2" key="1">
    <citation type="submission" date="2016-05" db="EMBL/GenBank/DDBJ databases">
        <title>Complete genome sequence of Corynebacterium crudilactis, a new Corynebacterium species isolated from raw cow's milk.</title>
        <authorList>
            <person name="Christian R."/>
            <person name="Zimmermann J."/>
            <person name="Lipski A."/>
            <person name="Kalinowski J."/>
        </authorList>
    </citation>
    <scope>NUCLEOTIDE SEQUENCE [LARGE SCALE GENOMIC DNA]</scope>
    <source>
        <strain evidence="1 2">JZ16</strain>
    </source>
</reference>
<proteinExistence type="predicted"/>
<protein>
    <submittedName>
        <fullName evidence="1">Uncharacterized protein</fullName>
    </submittedName>
</protein>
<accession>A0A172QWL7</accession>
<evidence type="ECO:0000313" key="1">
    <source>
        <dbReference type="EMBL" id="ANE05102.1"/>
    </source>
</evidence>
<dbReference type="OrthoDB" id="4412927at2"/>
<dbReference type="KEGG" id="ccjz:ccrud_13425"/>
<evidence type="ECO:0000313" key="2">
    <source>
        <dbReference type="Proteomes" id="UP000076929"/>
    </source>
</evidence>
<gene>
    <name evidence="1" type="ORF">ccrud_13425</name>
</gene>
<dbReference type="AlphaFoldDB" id="A0A172QWL7"/>
<name>A0A172QWL7_9CORY</name>
<dbReference type="EMBL" id="CP015622">
    <property type="protein sequence ID" value="ANE05102.1"/>
    <property type="molecule type" value="Genomic_DNA"/>
</dbReference>
<keyword evidence="2" id="KW-1185">Reference proteome</keyword>
<dbReference type="Proteomes" id="UP000076929">
    <property type="component" value="Chromosome"/>
</dbReference>
<organism evidence="1 2">
    <name type="scientific">Corynebacterium crudilactis</name>
    <dbReference type="NCBI Taxonomy" id="1652495"/>
    <lineage>
        <taxon>Bacteria</taxon>
        <taxon>Bacillati</taxon>
        <taxon>Actinomycetota</taxon>
        <taxon>Actinomycetes</taxon>
        <taxon>Mycobacteriales</taxon>
        <taxon>Corynebacteriaceae</taxon>
        <taxon>Corynebacterium</taxon>
    </lineage>
</organism>
<sequence>MEAVLEVEDSKDDKTTPPIICPVPLWELDKAHQFFSGKDVSEMFVRTRLFEDDVFAEFTIAELIELKWYRDISSLILQYKKWHEVGVLEWIPDQRVHQETSPFSVYFSETKIPELYLTEEPDHSHWGPVKYWGERRTPRESWELD</sequence>